<feature type="transmembrane region" description="Helical" evidence="1">
    <location>
        <begin position="42"/>
        <end position="62"/>
    </location>
</feature>
<reference evidence="2 3" key="1">
    <citation type="submission" date="2018-07" db="EMBL/GenBank/DDBJ databases">
        <title>Giant CbK-like Caulobacter bacteriophages have genetically divergent genomes.</title>
        <authorList>
            <person name="Wilson K.M."/>
            <person name="Ely B."/>
        </authorList>
    </citation>
    <scope>NUCLEOTIDE SEQUENCE [LARGE SCALE GENOMIC DNA]</scope>
</reference>
<accession>A0A385EC43</accession>
<organism evidence="2 3">
    <name type="scientific">Caulobacter phage CcrBL10</name>
    <dbReference type="NCBI Taxonomy" id="2283269"/>
    <lineage>
        <taxon>Viruses</taxon>
        <taxon>Duplodnaviria</taxon>
        <taxon>Heunggongvirae</taxon>
        <taxon>Uroviricota</taxon>
        <taxon>Caudoviricetes</taxon>
        <taxon>Jeanschmidtviridae</taxon>
        <taxon>Poindextervirus</taxon>
        <taxon>Poindextervirus BL10</taxon>
    </lineage>
</organism>
<evidence type="ECO:0000313" key="3">
    <source>
        <dbReference type="Proteomes" id="UP000258997"/>
    </source>
</evidence>
<dbReference type="Proteomes" id="UP000258997">
    <property type="component" value="Segment"/>
</dbReference>
<proteinExistence type="predicted"/>
<protein>
    <recommendedName>
        <fullName evidence="4">Transmembrane protein</fullName>
    </recommendedName>
</protein>
<keyword evidence="1" id="KW-0812">Transmembrane</keyword>
<keyword evidence="3" id="KW-1185">Reference proteome</keyword>
<keyword evidence="1" id="KW-0472">Membrane</keyword>
<sequence>MRLFLPLFPLYLILMVAFLVSALGGPSAALRDKRLPGLFYRLSLYPTLVIIAGVLVYMGFAWTLTEAHFVGSTIVAFLVLVLGMPTVLLFAMKLLGDIAKAFHKSPKQPKEQSVEN</sequence>
<dbReference type="EMBL" id="MH588544">
    <property type="protein sequence ID" value="AXQ68377.1"/>
    <property type="molecule type" value="Genomic_DNA"/>
</dbReference>
<feature type="transmembrane region" description="Helical" evidence="1">
    <location>
        <begin position="6"/>
        <end position="30"/>
    </location>
</feature>
<keyword evidence="1" id="KW-1133">Transmembrane helix</keyword>
<name>A0A385EC43_9CAUD</name>
<evidence type="ECO:0008006" key="4">
    <source>
        <dbReference type="Google" id="ProtNLM"/>
    </source>
</evidence>
<evidence type="ECO:0000256" key="1">
    <source>
        <dbReference type="SAM" id="Phobius"/>
    </source>
</evidence>
<feature type="transmembrane region" description="Helical" evidence="1">
    <location>
        <begin position="74"/>
        <end position="95"/>
    </location>
</feature>
<gene>
    <name evidence="2" type="ORF">CcrBL10_gp173c</name>
</gene>
<evidence type="ECO:0000313" key="2">
    <source>
        <dbReference type="EMBL" id="AXQ68377.1"/>
    </source>
</evidence>